<reference evidence="2" key="1">
    <citation type="submission" date="2022-11" db="UniProtKB">
        <authorList>
            <consortium name="WormBaseParasite"/>
        </authorList>
    </citation>
    <scope>IDENTIFICATION</scope>
</reference>
<name>A0A914RN79_PAREQ</name>
<dbReference type="Proteomes" id="UP000887564">
    <property type="component" value="Unplaced"/>
</dbReference>
<dbReference type="WBParaSite" id="PEQ_0000627201-mRNA-1">
    <property type="protein sequence ID" value="PEQ_0000627201-mRNA-1"/>
    <property type="gene ID" value="PEQ_0000627201"/>
</dbReference>
<sequence length="46" mass="4926">MVAAVSEAAARRRQTSAFSSLASEDVEDNMLGLFMLSEYLTIKGAS</sequence>
<protein>
    <submittedName>
        <fullName evidence="2">Uncharacterized protein</fullName>
    </submittedName>
</protein>
<evidence type="ECO:0000313" key="1">
    <source>
        <dbReference type="Proteomes" id="UP000887564"/>
    </source>
</evidence>
<keyword evidence="1" id="KW-1185">Reference proteome</keyword>
<accession>A0A914RN79</accession>
<dbReference type="AlphaFoldDB" id="A0A914RN79"/>
<organism evidence="1 2">
    <name type="scientific">Parascaris equorum</name>
    <name type="common">Equine roundworm</name>
    <dbReference type="NCBI Taxonomy" id="6256"/>
    <lineage>
        <taxon>Eukaryota</taxon>
        <taxon>Metazoa</taxon>
        <taxon>Ecdysozoa</taxon>
        <taxon>Nematoda</taxon>
        <taxon>Chromadorea</taxon>
        <taxon>Rhabditida</taxon>
        <taxon>Spirurina</taxon>
        <taxon>Ascaridomorpha</taxon>
        <taxon>Ascaridoidea</taxon>
        <taxon>Ascarididae</taxon>
        <taxon>Parascaris</taxon>
    </lineage>
</organism>
<evidence type="ECO:0000313" key="2">
    <source>
        <dbReference type="WBParaSite" id="PEQ_0000627201-mRNA-1"/>
    </source>
</evidence>
<proteinExistence type="predicted"/>